<organism evidence="10 11">
    <name type="scientific">Gonium pectorale</name>
    <name type="common">Green alga</name>
    <dbReference type="NCBI Taxonomy" id="33097"/>
    <lineage>
        <taxon>Eukaryota</taxon>
        <taxon>Viridiplantae</taxon>
        <taxon>Chlorophyta</taxon>
        <taxon>core chlorophytes</taxon>
        <taxon>Chlorophyceae</taxon>
        <taxon>CS clade</taxon>
        <taxon>Chlamydomonadales</taxon>
        <taxon>Volvocaceae</taxon>
        <taxon>Gonium</taxon>
    </lineage>
</organism>
<dbReference type="GO" id="GO:0140359">
    <property type="term" value="F:ABC-type transporter activity"/>
    <property type="evidence" value="ECO:0007669"/>
    <property type="project" value="InterPro"/>
</dbReference>
<dbReference type="OrthoDB" id="1720926at2759"/>
<keyword evidence="6" id="KW-1133">Transmembrane helix</keyword>
<evidence type="ECO:0000256" key="6">
    <source>
        <dbReference type="ARBA" id="ARBA00022989"/>
    </source>
</evidence>
<dbReference type="InterPro" id="IPR027417">
    <property type="entry name" value="P-loop_NTPase"/>
</dbReference>
<dbReference type="GO" id="GO:0016887">
    <property type="term" value="F:ATP hydrolysis activity"/>
    <property type="evidence" value="ECO:0007669"/>
    <property type="project" value="InterPro"/>
</dbReference>
<dbReference type="Pfam" id="PF19055">
    <property type="entry name" value="ABC2_membrane_7"/>
    <property type="match status" value="1"/>
</dbReference>
<dbReference type="PROSITE" id="PS50893">
    <property type="entry name" value="ABC_TRANSPORTER_2"/>
    <property type="match status" value="1"/>
</dbReference>
<dbReference type="SMART" id="SM00382">
    <property type="entry name" value="AAA"/>
    <property type="match status" value="1"/>
</dbReference>
<keyword evidence="7" id="KW-0472">Membrane</keyword>
<evidence type="ECO:0000259" key="9">
    <source>
        <dbReference type="PROSITE" id="PS50893"/>
    </source>
</evidence>
<feature type="region of interest" description="Disordered" evidence="8">
    <location>
        <begin position="352"/>
        <end position="383"/>
    </location>
</feature>
<feature type="compositionally biased region" description="Polar residues" evidence="8">
    <location>
        <begin position="371"/>
        <end position="383"/>
    </location>
</feature>
<evidence type="ECO:0000256" key="5">
    <source>
        <dbReference type="ARBA" id="ARBA00022840"/>
    </source>
</evidence>
<dbReference type="EMBL" id="LSYV01000104">
    <property type="protein sequence ID" value="KXZ43082.1"/>
    <property type="molecule type" value="Genomic_DNA"/>
</dbReference>
<evidence type="ECO:0000256" key="7">
    <source>
        <dbReference type="ARBA" id="ARBA00023136"/>
    </source>
</evidence>
<keyword evidence="4" id="KW-0547">Nucleotide-binding</keyword>
<reference evidence="11" key="1">
    <citation type="journal article" date="2016" name="Nat. Commun.">
        <title>The Gonium pectorale genome demonstrates co-option of cell cycle regulation during the evolution of multicellularity.</title>
        <authorList>
            <person name="Hanschen E.R."/>
            <person name="Marriage T.N."/>
            <person name="Ferris P.J."/>
            <person name="Hamaji T."/>
            <person name="Toyoda A."/>
            <person name="Fujiyama A."/>
            <person name="Neme R."/>
            <person name="Noguchi H."/>
            <person name="Minakuchi Y."/>
            <person name="Suzuki M."/>
            <person name="Kawai-Toyooka H."/>
            <person name="Smith D.R."/>
            <person name="Sparks H."/>
            <person name="Anderson J."/>
            <person name="Bakaric R."/>
            <person name="Luria V."/>
            <person name="Karger A."/>
            <person name="Kirschner M.W."/>
            <person name="Durand P.M."/>
            <person name="Michod R.E."/>
            <person name="Nozaki H."/>
            <person name="Olson B.J."/>
        </authorList>
    </citation>
    <scope>NUCLEOTIDE SEQUENCE [LARGE SCALE GENOMIC DNA]</scope>
    <source>
        <strain evidence="11">NIES-2863</strain>
    </source>
</reference>
<evidence type="ECO:0000313" key="11">
    <source>
        <dbReference type="Proteomes" id="UP000075714"/>
    </source>
</evidence>
<dbReference type="InterPro" id="IPR003593">
    <property type="entry name" value="AAA+_ATPase"/>
</dbReference>
<dbReference type="SUPFAM" id="SSF52540">
    <property type="entry name" value="P-loop containing nucleoside triphosphate hydrolases"/>
    <property type="match status" value="1"/>
</dbReference>
<keyword evidence="2" id="KW-0813">Transport</keyword>
<dbReference type="AlphaFoldDB" id="A0A150FZQ9"/>
<evidence type="ECO:0000256" key="2">
    <source>
        <dbReference type="ARBA" id="ARBA00022448"/>
    </source>
</evidence>
<feature type="compositionally biased region" description="Basic and acidic residues" evidence="8">
    <location>
        <begin position="723"/>
        <end position="742"/>
    </location>
</feature>
<dbReference type="InterPro" id="IPR050352">
    <property type="entry name" value="ABCG_transporters"/>
</dbReference>
<keyword evidence="5" id="KW-0067">ATP-binding</keyword>
<dbReference type="InterPro" id="IPR003439">
    <property type="entry name" value="ABC_transporter-like_ATP-bd"/>
</dbReference>
<gene>
    <name evidence="10" type="ORF">GPECTOR_104g88</name>
</gene>
<dbReference type="Gene3D" id="3.40.50.300">
    <property type="entry name" value="P-loop containing nucleotide triphosphate hydrolases"/>
    <property type="match status" value="1"/>
</dbReference>
<evidence type="ECO:0000256" key="8">
    <source>
        <dbReference type="SAM" id="MobiDB-lite"/>
    </source>
</evidence>
<comment type="caution">
    <text evidence="10">The sequence shown here is derived from an EMBL/GenBank/DDBJ whole genome shotgun (WGS) entry which is preliminary data.</text>
</comment>
<feature type="compositionally biased region" description="Basic and acidic residues" evidence="8">
    <location>
        <begin position="352"/>
        <end position="369"/>
    </location>
</feature>
<dbReference type="InterPro" id="IPR043926">
    <property type="entry name" value="ABCG_dom"/>
</dbReference>
<feature type="domain" description="ABC transporter" evidence="9">
    <location>
        <begin position="415"/>
        <end position="664"/>
    </location>
</feature>
<feature type="region of interest" description="Disordered" evidence="8">
    <location>
        <begin position="723"/>
        <end position="756"/>
    </location>
</feature>
<dbReference type="PANTHER" id="PTHR48041">
    <property type="entry name" value="ABC TRANSPORTER G FAMILY MEMBER 28"/>
    <property type="match status" value="1"/>
</dbReference>
<sequence length="805" mass="86602">MRNAMGHLLFGQCAERCSCRREEHCSYGWECGAGLFCMAPSSPPSGGVDGGATGQPTCQAEAVRIYWTATGSSSSPNIANATNATSSATTTSPPAASDPAGYVSGALSNIYHSTQTGDGEPLSLLALASVMSGPSRAVLCPRTEATDPATGLPAFPRLAAPGCPCTAVPDAAFSRCPAGHICSRQAFRGLPTDDPAALTLRAVCIPCLSGQYCPEGSTTVKDSSGGWIQRLRDGRGPIRGNYCPENSTTPEVKCPGGHYCPDPATLVRCDSGSYCKPQSVFPVPCPPLASCPEGTVYPSGDRTAGLLFGLILAGTCVSLLVAKLGVWVLEVVTRYNAALETILAAKEQEKKQQERLEQQQQRQEGKAPDRSGNSRSAAGAPSSSTLAQLLKTYGKEVGVTDMRIDIFFNNVTGRLQRSSADKDKGPGATKKQPGSKLMGISGQLFAESGPSGCGKSTLVKILSGRILPAEGVTVYFNDQRGVVLSATDYRRLLGFVPQEDVLHANLTVRENLEYSARLTMKPETPSLVRHAMVYAFLKVGATELNLLHRQDRIVGSEQSPRTSGGERKRINIGMGMVALPPVLILDEPTSGLDASISHRVVELMTDLAQHASINVITVLHQPREDSFLLFDNVLVLAHNGMVVYEGSPAGCLPYFQDTLQFKISGNTNMADFILDITTGSVSEKCRSKLDVRWDDLPFMWLLQFAHTYQDRFQKMRQELTLSDKADDANKADKADKADKAEDPAPPATDNESSELKGEEWKLFEDVYSFYLERTAIKAGSIRLVDAGERMEFLKVALNHHETYSV</sequence>
<feature type="compositionally biased region" description="Low complexity" evidence="8">
    <location>
        <begin position="72"/>
        <end position="97"/>
    </location>
</feature>
<dbReference type="Proteomes" id="UP000075714">
    <property type="component" value="Unassembled WGS sequence"/>
</dbReference>
<dbReference type="GO" id="GO:0016020">
    <property type="term" value="C:membrane"/>
    <property type="evidence" value="ECO:0007669"/>
    <property type="project" value="UniProtKB-SubCell"/>
</dbReference>
<protein>
    <recommendedName>
        <fullName evidence="9">ABC transporter domain-containing protein</fullName>
    </recommendedName>
</protein>
<keyword evidence="3" id="KW-0812">Transmembrane</keyword>
<dbReference type="GO" id="GO:0005524">
    <property type="term" value="F:ATP binding"/>
    <property type="evidence" value="ECO:0007669"/>
    <property type="project" value="UniProtKB-KW"/>
</dbReference>
<comment type="subcellular location">
    <subcellularLocation>
        <location evidence="1">Membrane</location>
        <topology evidence="1">Multi-pass membrane protein</topology>
    </subcellularLocation>
</comment>
<keyword evidence="11" id="KW-1185">Reference proteome</keyword>
<dbReference type="PANTHER" id="PTHR48041:SF91">
    <property type="entry name" value="ABC TRANSPORTER G FAMILY MEMBER 28"/>
    <property type="match status" value="1"/>
</dbReference>
<evidence type="ECO:0000256" key="1">
    <source>
        <dbReference type="ARBA" id="ARBA00004141"/>
    </source>
</evidence>
<proteinExistence type="predicted"/>
<evidence type="ECO:0000256" key="3">
    <source>
        <dbReference type="ARBA" id="ARBA00022692"/>
    </source>
</evidence>
<name>A0A150FZQ9_GONPE</name>
<feature type="region of interest" description="Disordered" evidence="8">
    <location>
        <begin position="417"/>
        <end position="436"/>
    </location>
</feature>
<dbReference type="Pfam" id="PF00005">
    <property type="entry name" value="ABC_tran"/>
    <property type="match status" value="1"/>
</dbReference>
<evidence type="ECO:0000256" key="4">
    <source>
        <dbReference type="ARBA" id="ARBA00022741"/>
    </source>
</evidence>
<evidence type="ECO:0000313" key="10">
    <source>
        <dbReference type="EMBL" id="KXZ43082.1"/>
    </source>
</evidence>
<feature type="region of interest" description="Disordered" evidence="8">
    <location>
        <begin position="72"/>
        <end position="98"/>
    </location>
</feature>
<accession>A0A150FZQ9</accession>